<evidence type="ECO:0000313" key="10">
    <source>
        <dbReference type="Proteomes" id="UP001217417"/>
    </source>
</evidence>
<dbReference type="PANTHER" id="PTHR23501:SF193">
    <property type="entry name" value="MULTIDRUG TRANSPORTER, PUTATIVE (AFU_ORTHOLOGUE AFUA_8G00940)-RELATED"/>
    <property type="match status" value="1"/>
</dbReference>
<keyword evidence="3 7" id="KW-0812">Transmembrane</keyword>
<dbReference type="FunFam" id="1.20.1250.20:FF:000196">
    <property type="entry name" value="MFS toxin efflux pump (AflT)"/>
    <property type="match status" value="1"/>
</dbReference>
<feature type="transmembrane region" description="Helical" evidence="7">
    <location>
        <begin position="457"/>
        <end position="481"/>
    </location>
</feature>
<keyword evidence="5 7" id="KW-0472">Membrane</keyword>
<feature type="transmembrane region" description="Helical" evidence="7">
    <location>
        <begin position="330"/>
        <end position="350"/>
    </location>
</feature>
<dbReference type="EMBL" id="JARPMG010000004">
    <property type="protein sequence ID" value="KAJ8100835.1"/>
    <property type="molecule type" value="Genomic_DNA"/>
</dbReference>
<dbReference type="RefSeq" id="XP_056044285.1">
    <property type="nucleotide sequence ID" value="XM_056189624.1"/>
</dbReference>
<feature type="transmembrane region" description="Helical" evidence="7">
    <location>
        <begin position="532"/>
        <end position="553"/>
    </location>
</feature>
<sequence>MEKTDDPTAGATMPPPSRDEDGEKATPPSSTPDIMAAAMEQSVETMDSIVPAEEEHEYLTGSKLLATMSSLTLVGFLMMLDVSVVATAIPRITTDFHSLDDVGWYGTSYMLATSALQPLTGKIYSNFSPKWVFLSFFAVFELGSVLCGSATSSNMLIVSRSIAGLGASGLLNGGYSIIHASVPLPRQPLHLGILTGVSQLGILSGPLIGGALTQYATWRWCFYINLPCGGVAAILLFASLPHRNIKGARKQTILDTLSKLDLIGFSLFAPAAIQFIFALEFGGIKYSWNSATVIGLFCGSFGTLLVFLAWEYHMGDQAMIPLSIIGRRAVWSSSLNYACFMGSMLISSYYLPIYFQAVRNATPTLSGVNLLPSIISIMLFGIVSGGLVGRIGYYLPFAVASGVLTTIGSGLVTTFTPTTAVGVWIGYQILMGAGRGIGIQIPIIAVQNNSSKKEISIVNALVVCSQNLGSAVFLSLAEVIFSNGLRHGLATFAPEFNPDAVIAAGATAVRSAVPAASLPGVILAYSKAFDRVMYLATGAAGGAFLFAFGMRWMSIKKVQTVKPASEQEV</sequence>
<evidence type="ECO:0000256" key="3">
    <source>
        <dbReference type="ARBA" id="ARBA00022692"/>
    </source>
</evidence>
<feature type="transmembrane region" description="Helical" evidence="7">
    <location>
        <begin position="190"/>
        <end position="216"/>
    </location>
</feature>
<feature type="transmembrane region" description="Helical" evidence="7">
    <location>
        <begin position="71"/>
        <end position="90"/>
    </location>
</feature>
<feature type="transmembrane region" description="Helical" evidence="7">
    <location>
        <begin position="131"/>
        <end position="151"/>
    </location>
</feature>
<feature type="transmembrane region" description="Helical" evidence="7">
    <location>
        <begin position="222"/>
        <end position="240"/>
    </location>
</feature>
<name>A0AAD7QSV6_9ASCO</name>
<keyword evidence="10" id="KW-1185">Reference proteome</keyword>
<evidence type="ECO:0000256" key="6">
    <source>
        <dbReference type="SAM" id="MobiDB-lite"/>
    </source>
</evidence>
<dbReference type="SUPFAM" id="SSF103473">
    <property type="entry name" value="MFS general substrate transporter"/>
    <property type="match status" value="1"/>
</dbReference>
<comment type="subcellular location">
    <subcellularLocation>
        <location evidence="1">Membrane</location>
        <topology evidence="1">Multi-pass membrane protein</topology>
    </subcellularLocation>
</comment>
<organism evidence="9 10">
    <name type="scientific">Lipomyces tetrasporus</name>
    <dbReference type="NCBI Taxonomy" id="54092"/>
    <lineage>
        <taxon>Eukaryota</taxon>
        <taxon>Fungi</taxon>
        <taxon>Dikarya</taxon>
        <taxon>Ascomycota</taxon>
        <taxon>Saccharomycotina</taxon>
        <taxon>Lipomycetes</taxon>
        <taxon>Lipomycetales</taxon>
        <taxon>Lipomycetaceae</taxon>
        <taxon>Lipomyces</taxon>
    </lineage>
</organism>
<feature type="transmembrane region" description="Helical" evidence="7">
    <location>
        <begin position="260"/>
        <end position="279"/>
    </location>
</feature>
<dbReference type="PROSITE" id="PS50850">
    <property type="entry name" value="MFS"/>
    <property type="match status" value="1"/>
</dbReference>
<evidence type="ECO:0000256" key="5">
    <source>
        <dbReference type="ARBA" id="ARBA00023136"/>
    </source>
</evidence>
<dbReference type="AlphaFoldDB" id="A0AAD7QSV6"/>
<dbReference type="Gene3D" id="1.20.1250.20">
    <property type="entry name" value="MFS general substrate transporter like domains"/>
    <property type="match status" value="1"/>
</dbReference>
<comment type="caution">
    <text evidence="9">The sequence shown here is derived from an EMBL/GenBank/DDBJ whole genome shotgun (WGS) entry which is preliminary data.</text>
</comment>
<evidence type="ECO:0000256" key="2">
    <source>
        <dbReference type="ARBA" id="ARBA00007520"/>
    </source>
</evidence>
<accession>A0AAD7QSV6</accession>
<reference evidence="9" key="1">
    <citation type="submission" date="2023-03" db="EMBL/GenBank/DDBJ databases">
        <title>Near-Complete genome sequence of Lipomyces tetrasporous NRRL Y-64009, an oleaginous yeast capable of growing on lignocellulosic hydrolysates.</title>
        <authorList>
            <consortium name="Lawrence Berkeley National Laboratory"/>
            <person name="Jagtap S.S."/>
            <person name="Liu J.-J."/>
            <person name="Walukiewicz H.E."/>
            <person name="Pangilinan J."/>
            <person name="Lipzen A."/>
            <person name="Ahrendt S."/>
            <person name="Koriabine M."/>
            <person name="Cobaugh K."/>
            <person name="Salamov A."/>
            <person name="Yoshinaga Y."/>
            <person name="Ng V."/>
            <person name="Daum C."/>
            <person name="Grigoriev I.V."/>
            <person name="Slininger P.J."/>
            <person name="Dien B.S."/>
            <person name="Jin Y.-S."/>
            <person name="Rao C.V."/>
        </authorList>
    </citation>
    <scope>NUCLEOTIDE SEQUENCE</scope>
    <source>
        <strain evidence="9">NRRL Y-64009</strain>
    </source>
</reference>
<feature type="transmembrane region" description="Helical" evidence="7">
    <location>
        <begin position="102"/>
        <end position="119"/>
    </location>
</feature>
<dbReference type="GeneID" id="80884790"/>
<evidence type="ECO:0000313" key="9">
    <source>
        <dbReference type="EMBL" id="KAJ8100835.1"/>
    </source>
</evidence>
<feature type="region of interest" description="Disordered" evidence="6">
    <location>
        <begin position="1"/>
        <end position="32"/>
    </location>
</feature>
<dbReference type="Proteomes" id="UP001217417">
    <property type="component" value="Unassembled WGS sequence"/>
</dbReference>
<dbReference type="CDD" id="cd17502">
    <property type="entry name" value="MFS_Azr1_MDR_like"/>
    <property type="match status" value="1"/>
</dbReference>
<proteinExistence type="inferred from homology"/>
<feature type="domain" description="Major facilitator superfamily (MFS) profile" evidence="8">
    <location>
        <begin position="67"/>
        <end position="529"/>
    </location>
</feature>
<evidence type="ECO:0000259" key="8">
    <source>
        <dbReference type="PROSITE" id="PS50850"/>
    </source>
</evidence>
<dbReference type="InterPro" id="IPR011701">
    <property type="entry name" value="MFS"/>
</dbReference>
<protein>
    <submittedName>
        <fullName evidence="9">Major facilitator superfamily domain-containing protein</fullName>
    </submittedName>
</protein>
<dbReference type="PANTHER" id="PTHR23501">
    <property type="entry name" value="MAJOR FACILITATOR SUPERFAMILY"/>
    <property type="match status" value="1"/>
</dbReference>
<evidence type="ECO:0000256" key="1">
    <source>
        <dbReference type="ARBA" id="ARBA00004141"/>
    </source>
</evidence>
<dbReference type="GO" id="GO:0022857">
    <property type="term" value="F:transmembrane transporter activity"/>
    <property type="evidence" value="ECO:0007669"/>
    <property type="project" value="InterPro"/>
</dbReference>
<feature type="transmembrane region" description="Helical" evidence="7">
    <location>
        <begin position="291"/>
        <end position="310"/>
    </location>
</feature>
<dbReference type="InterPro" id="IPR036259">
    <property type="entry name" value="MFS_trans_sf"/>
</dbReference>
<gene>
    <name evidence="9" type="ORF">POJ06DRAFT_274614</name>
</gene>
<dbReference type="InterPro" id="IPR020846">
    <property type="entry name" value="MFS_dom"/>
</dbReference>
<dbReference type="GO" id="GO:0005886">
    <property type="term" value="C:plasma membrane"/>
    <property type="evidence" value="ECO:0007669"/>
    <property type="project" value="TreeGrafter"/>
</dbReference>
<comment type="similarity">
    <text evidence="2">Belongs to the major facilitator superfamily. TCR/Tet family.</text>
</comment>
<feature type="transmembrane region" description="Helical" evidence="7">
    <location>
        <begin position="370"/>
        <end position="388"/>
    </location>
</feature>
<evidence type="ECO:0000256" key="4">
    <source>
        <dbReference type="ARBA" id="ARBA00022989"/>
    </source>
</evidence>
<dbReference type="Gene3D" id="1.20.1720.10">
    <property type="entry name" value="Multidrug resistance protein D"/>
    <property type="match status" value="1"/>
</dbReference>
<keyword evidence="4 7" id="KW-1133">Transmembrane helix</keyword>
<dbReference type="Pfam" id="PF07690">
    <property type="entry name" value="MFS_1"/>
    <property type="match status" value="1"/>
</dbReference>
<evidence type="ECO:0000256" key="7">
    <source>
        <dbReference type="SAM" id="Phobius"/>
    </source>
</evidence>
<feature type="transmembrane region" description="Helical" evidence="7">
    <location>
        <begin position="157"/>
        <end position="178"/>
    </location>
</feature>